<feature type="transmembrane region" description="Helical" evidence="7">
    <location>
        <begin position="6"/>
        <end position="25"/>
    </location>
</feature>
<evidence type="ECO:0000256" key="4">
    <source>
        <dbReference type="ARBA" id="ARBA00022692"/>
    </source>
</evidence>
<evidence type="ECO:0000256" key="6">
    <source>
        <dbReference type="ARBA" id="ARBA00023136"/>
    </source>
</evidence>
<sequence length="251" mass="27972">MNILIGIYIIILGLLLGSFFNVCIYRIPRGESIAFPPSHCTSCNNKIKGYDLIPVISYIFLKGKCRYCGEKISLRYPSVEIVTAALFYFVYERYGLTFFTIKFIILVSLLIVIGMIDFDTTDVYFSTTITGIVFGVGFIIVGYFFNLNVMEFVLGGIAAGGFIALIILLTKGMGWGDAEICLMCGLFLGLKLSIVMLFLSFIIGGAVGIALILLKIKNRKDYIPFGPFIAISSLLTLFFGQYIINYYISMF</sequence>
<dbReference type="GO" id="GO:0004190">
    <property type="term" value="F:aspartic-type endopeptidase activity"/>
    <property type="evidence" value="ECO:0007669"/>
    <property type="project" value="InterPro"/>
</dbReference>
<dbReference type="eggNOG" id="COG1989">
    <property type="taxonomic scope" value="Bacteria"/>
</dbReference>
<dbReference type="PATRIC" id="fig|86416.3.peg.3347"/>
<dbReference type="Pfam" id="PF01478">
    <property type="entry name" value="Peptidase_A24"/>
    <property type="match status" value="1"/>
</dbReference>
<dbReference type="RefSeq" id="WP_015616434.1">
    <property type="nucleotide sequence ID" value="NC_021182.1"/>
</dbReference>
<feature type="domain" description="Prepilin type IV endopeptidase peptidase" evidence="8">
    <location>
        <begin position="104"/>
        <end position="209"/>
    </location>
</feature>
<dbReference type="AlphaFoldDB" id="R4KC97"/>
<dbReference type="PANTHER" id="PTHR30487:SF0">
    <property type="entry name" value="PREPILIN LEADER PEPTIDASE_N-METHYLTRANSFERASE-RELATED"/>
    <property type="match status" value="1"/>
</dbReference>
<dbReference type="Gene3D" id="1.20.120.1220">
    <property type="match status" value="1"/>
</dbReference>
<proteinExistence type="inferred from homology"/>
<dbReference type="OrthoDB" id="9789291at2"/>
<evidence type="ECO:0000259" key="8">
    <source>
        <dbReference type="Pfam" id="PF01478"/>
    </source>
</evidence>
<evidence type="ECO:0000313" key="10">
    <source>
        <dbReference type="EMBL" id="AGK98149.1"/>
    </source>
</evidence>
<evidence type="ECO:0000256" key="2">
    <source>
        <dbReference type="ARBA" id="ARBA00005801"/>
    </source>
</evidence>
<feature type="domain" description="Prepilin peptidase A24 N-terminal" evidence="9">
    <location>
        <begin position="11"/>
        <end position="92"/>
    </location>
</feature>
<evidence type="ECO:0000259" key="9">
    <source>
        <dbReference type="Pfam" id="PF06750"/>
    </source>
</evidence>
<evidence type="ECO:0000256" key="7">
    <source>
        <dbReference type="SAM" id="Phobius"/>
    </source>
</evidence>
<protein>
    <submittedName>
        <fullName evidence="10">Prepilin signal peptidase PulO-like peptidase</fullName>
    </submittedName>
</protein>
<name>R4KC97_CLOPA</name>
<gene>
    <name evidence="10" type="ORF">Clopa_3353</name>
</gene>
<feature type="transmembrane region" description="Helical" evidence="7">
    <location>
        <begin position="123"/>
        <end position="146"/>
    </location>
</feature>
<dbReference type="PANTHER" id="PTHR30487">
    <property type="entry name" value="TYPE 4 PREPILIN-LIKE PROTEINS LEADER PEPTIDE-PROCESSING ENZYME"/>
    <property type="match status" value="1"/>
</dbReference>
<organism evidence="10 11">
    <name type="scientific">Clostridium pasteurianum BC1</name>
    <dbReference type="NCBI Taxonomy" id="86416"/>
    <lineage>
        <taxon>Bacteria</taxon>
        <taxon>Bacillati</taxon>
        <taxon>Bacillota</taxon>
        <taxon>Clostridia</taxon>
        <taxon>Eubacteriales</taxon>
        <taxon>Clostridiaceae</taxon>
        <taxon>Clostridium</taxon>
    </lineage>
</organism>
<dbReference type="STRING" id="86416.Clopa_3353"/>
<feature type="transmembrane region" description="Helical" evidence="7">
    <location>
        <begin position="152"/>
        <end position="170"/>
    </location>
</feature>
<keyword evidence="11" id="KW-1185">Reference proteome</keyword>
<feature type="transmembrane region" description="Helical" evidence="7">
    <location>
        <begin position="225"/>
        <end position="248"/>
    </location>
</feature>
<keyword evidence="3" id="KW-1003">Cell membrane</keyword>
<evidence type="ECO:0000256" key="5">
    <source>
        <dbReference type="ARBA" id="ARBA00022989"/>
    </source>
</evidence>
<dbReference type="GO" id="GO:0005886">
    <property type="term" value="C:plasma membrane"/>
    <property type="evidence" value="ECO:0007669"/>
    <property type="project" value="UniProtKB-SubCell"/>
</dbReference>
<keyword evidence="4 7" id="KW-0812">Transmembrane</keyword>
<evidence type="ECO:0000313" key="11">
    <source>
        <dbReference type="Proteomes" id="UP000013523"/>
    </source>
</evidence>
<accession>R4KC97</accession>
<reference evidence="10 11" key="1">
    <citation type="submission" date="2012-01" db="EMBL/GenBank/DDBJ databases">
        <title>Complete sequence of chromosome of Clostridium pasteurianum BC1.</title>
        <authorList>
            <consortium name="US DOE Joint Genome Institute"/>
            <person name="Lucas S."/>
            <person name="Han J."/>
            <person name="Lapidus A."/>
            <person name="Cheng J.-F."/>
            <person name="Goodwin L."/>
            <person name="Pitluck S."/>
            <person name="Peters L."/>
            <person name="Mikhailova N."/>
            <person name="Teshima H."/>
            <person name="Detter J.C."/>
            <person name="Han C."/>
            <person name="Tapia R."/>
            <person name="Land M."/>
            <person name="Hauser L."/>
            <person name="Kyrpides N."/>
            <person name="Ivanova N."/>
            <person name="Pagani I."/>
            <person name="Dunn J."/>
            <person name="Taghavi S."/>
            <person name="Francis A."/>
            <person name="van der Lelie D."/>
            <person name="Woyke T."/>
        </authorList>
    </citation>
    <scope>NUCLEOTIDE SEQUENCE [LARGE SCALE GENOMIC DNA]</scope>
    <source>
        <strain evidence="10 11">BC1</strain>
    </source>
</reference>
<dbReference type="GO" id="GO:0006465">
    <property type="term" value="P:signal peptide processing"/>
    <property type="evidence" value="ECO:0007669"/>
    <property type="project" value="TreeGrafter"/>
</dbReference>
<dbReference type="HOGENOM" id="CLU_057101_0_1_9"/>
<dbReference type="Proteomes" id="UP000013523">
    <property type="component" value="Chromosome"/>
</dbReference>
<feature type="transmembrane region" description="Helical" evidence="7">
    <location>
        <begin position="97"/>
        <end position="116"/>
    </location>
</feature>
<comment type="subcellular location">
    <subcellularLocation>
        <location evidence="1">Cell membrane</location>
        <topology evidence="1">Multi-pass membrane protein</topology>
    </subcellularLocation>
</comment>
<dbReference type="InterPro" id="IPR010627">
    <property type="entry name" value="Prepilin_pept_A24_N"/>
</dbReference>
<evidence type="ECO:0000256" key="3">
    <source>
        <dbReference type="ARBA" id="ARBA00022475"/>
    </source>
</evidence>
<keyword evidence="6 7" id="KW-0472">Membrane</keyword>
<feature type="transmembrane region" description="Helical" evidence="7">
    <location>
        <begin position="182"/>
        <end position="213"/>
    </location>
</feature>
<dbReference type="KEGG" id="cpas:Clopa_3353"/>
<keyword evidence="5 7" id="KW-1133">Transmembrane helix</keyword>
<dbReference type="InterPro" id="IPR000045">
    <property type="entry name" value="Prepilin_IV_endopep_pep"/>
</dbReference>
<dbReference type="EMBL" id="CP003261">
    <property type="protein sequence ID" value="AGK98149.1"/>
    <property type="molecule type" value="Genomic_DNA"/>
</dbReference>
<comment type="similarity">
    <text evidence="2">Belongs to the peptidase A24 family.</text>
</comment>
<dbReference type="InterPro" id="IPR050882">
    <property type="entry name" value="Prepilin_peptidase/N-MTase"/>
</dbReference>
<dbReference type="Pfam" id="PF06750">
    <property type="entry name" value="A24_N_bact"/>
    <property type="match status" value="1"/>
</dbReference>
<evidence type="ECO:0000256" key="1">
    <source>
        <dbReference type="ARBA" id="ARBA00004651"/>
    </source>
</evidence>